<keyword evidence="3" id="KW-0413">Isomerase</keyword>
<dbReference type="GO" id="GO:0003723">
    <property type="term" value="F:RNA binding"/>
    <property type="evidence" value="ECO:0007669"/>
    <property type="project" value="InterPro"/>
</dbReference>
<evidence type="ECO:0000313" key="6">
    <source>
        <dbReference type="Proteomes" id="UP000002872"/>
    </source>
</evidence>
<dbReference type="PROSITE" id="PS01268">
    <property type="entry name" value="UPF0024"/>
    <property type="match status" value="1"/>
</dbReference>
<dbReference type="PROSITE" id="PS50984">
    <property type="entry name" value="TRUD"/>
    <property type="match status" value="1"/>
</dbReference>
<proteinExistence type="inferred from homology"/>
<dbReference type="InterPro" id="IPR001656">
    <property type="entry name" value="PsdUridine_synth_TruD"/>
</dbReference>
<dbReference type="GO" id="GO:0001522">
    <property type="term" value="P:pseudouridine synthesis"/>
    <property type="evidence" value="ECO:0007669"/>
    <property type="project" value="InterPro"/>
</dbReference>
<gene>
    <name evidence="5" type="ORF">NEQG_01119</name>
</gene>
<evidence type="ECO:0000256" key="3">
    <source>
        <dbReference type="ARBA" id="ARBA00023235"/>
    </source>
</evidence>
<dbReference type="STRING" id="935791.I3EGT2"/>
<accession>I3EGT2</accession>
<dbReference type="OMA" id="YYGNQRF"/>
<dbReference type="InterPro" id="IPR042214">
    <property type="entry name" value="TruD_catalytic"/>
</dbReference>
<keyword evidence="6" id="KW-1185">Reference proteome</keyword>
<reference evidence="5" key="1">
    <citation type="submission" date="2011-01" db="EMBL/GenBank/DDBJ databases">
        <title>The Genome Sequence of Nematocida parisii strain ERTm3.</title>
        <authorList>
            <consortium name="The Broad Institute Genome Sequencing Platform"/>
            <consortium name="The Broad Institute Genome Sequencing Center for Infectious Disease"/>
            <person name="Cuomo C."/>
            <person name="Troemel E."/>
            <person name="Young S.K."/>
            <person name="Zeng Q."/>
            <person name="Gargeya S."/>
            <person name="Fitzgerald M."/>
            <person name="Haas B."/>
            <person name="Abouelleil A."/>
            <person name="Alvarado L."/>
            <person name="Arachchi H.M."/>
            <person name="Berlin A."/>
            <person name="Chapman S.B."/>
            <person name="Gearin G."/>
            <person name="Goldberg J."/>
            <person name="Griggs A."/>
            <person name="Gujja S."/>
            <person name="Hansen M."/>
            <person name="Heiman D."/>
            <person name="Howarth C."/>
            <person name="Larimer J."/>
            <person name="Lui A."/>
            <person name="MacDonald P.J.P."/>
            <person name="McCowen C."/>
            <person name="Montmayeur A."/>
            <person name="Murphy C."/>
            <person name="Neiman D."/>
            <person name="Pearson M."/>
            <person name="Priest M."/>
            <person name="Roberts A."/>
            <person name="Saif S."/>
            <person name="Shea T."/>
            <person name="Sisk P."/>
            <person name="Stolte C."/>
            <person name="Sykes S."/>
            <person name="Wortman J."/>
            <person name="Nusbaum C."/>
            <person name="Birren B."/>
        </authorList>
    </citation>
    <scope>NUCLEOTIDE SEQUENCE</scope>
    <source>
        <strain evidence="5">ERTm3</strain>
    </source>
</reference>
<keyword evidence="2" id="KW-0819">tRNA processing</keyword>
<evidence type="ECO:0000256" key="2">
    <source>
        <dbReference type="ARBA" id="ARBA00022694"/>
    </source>
</evidence>
<dbReference type="PANTHER" id="PTHR13326">
    <property type="entry name" value="TRNA PSEUDOURIDINE SYNTHASE D"/>
    <property type="match status" value="1"/>
</dbReference>
<dbReference type="Pfam" id="PF01142">
    <property type="entry name" value="TruD"/>
    <property type="match status" value="2"/>
</dbReference>
<dbReference type="EMBL" id="GL870878">
    <property type="protein sequence ID" value="EIJ88429.1"/>
    <property type="molecule type" value="Genomic_DNA"/>
</dbReference>
<dbReference type="Gene3D" id="3.30.2350.20">
    <property type="entry name" value="TruD, catalytic domain"/>
    <property type="match status" value="1"/>
</dbReference>
<evidence type="ECO:0000259" key="4">
    <source>
        <dbReference type="PROSITE" id="PS50984"/>
    </source>
</evidence>
<dbReference type="Gene3D" id="3.30.70.3160">
    <property type="match status" value="2"/>
</dbReference>
<dbReference type="GO" id="GO:0009982">
    <property type="term" value="F:pseudouridine synthase activity"/>
    <property type="evidence" value="ECO:0007669"/>
    <property type="project" value="InterPro"/>
</dbReference>
<dbReference type="PANTHER" id="PTHR13326:SF21">
    <property type="entry name" value="PSEUDOURIDYLATE SYNTHASE PUS7L"/>
    <property type="match status" value="1"/>
</dbReference>
<dbReference type="InterPro" id="IPR020119">
    <property type="entry name" value="PsdUridine_synth_TruD_CS"/>
</dbReference>
<protein>
    <submittedName>
        <fullName evidence="5">tRNA pseudouridine synthase D</fullName>
    </submittedName>
</protein>
<sequence>MAFTIYKKMKEFAWRRCLNEGIPIKLVLKENEKDFIVREGINNSLLSIGNISNSNILLLDGLPGVQHKLLTDIYGIKERTVSIICRITGIQQKQDREEVHKIYSMHPFIYTKSVSVTPGHTDILVIFDTHHSMSTYAVTLTKKGRTTNDSVELLARLLRLESNQINYAGNKDKKAITTQRISVTGVPYLNIYKLANFINNNGITKSSNNGITKSSNITPEDISELLKIPDNDSVNKINSLFSGCTRDLHQDSLNGLSDLSGISTLPLSSIIQDIRRITTEYNNSTEPEQTDAQYKDITNSITEDTIILTNIERIPKKIQLGDLEKNRFYLRLEITDKIKNKEITEEITEEIKNKEITEEITDEIKNLEDRINLLKVEGFPNYYGNQRFGYGLSNPDVGELIIKKDFKGAISKIIENLGNLENSPRVKEALTYLHQEKYSDARNTLPGKFQTEKTVIYSLEKKIPAKIIFSRIRRETRMIYLHSYQSKLFNDVLQQRLINGVRNNEYITGVSIGSITSKQQIDQLVTVSDTPNISNTVIPLYPH</sequence>
<dbReference type="InterPro" id="IPR020103">
    <property type="entry name" value="PsdUridine_synth_cat_dom_sf"/>
</dbReference>
<dbReference type="GO" id="GO:0008033">
    <property type="term" value="P:tRNA processing"/>
    <property type="evidence" value="ECO:0007669"/>
    <property type="project" value="UniProtKB-KW"/>
</dbReference>
<evidence type="ECO:0000313" key="5">
    <source>
        <dbReference type="EMBL" id="EIJ88429.1"/>
    </source>
</evidence>
<feature type="domain" description="TRUD" evidence="4">
    <location>
        <begin position="378"/>
        <end position="543"/>
    </location>
</feature>
<dbReference type="HOGENOM" id="CLU_447645_0_0_1"/>
<comment type="similarity">
    <text evidence="1">Belongs to the pseudouridine synthase TruD family.</text>
</comment>
<dbReference type="OrthoDB" id="447290at2759"/>
<dbReference type="CDD" id="cd01291">
    <property type="entry name" value="PseudoU_synth"/>
    <property type="match status" value="1"/>
</dbReference>
<dbReference type="SUPFAM" id="SSF55120">
    <property type="entry name" value="Pseudouridine synthase"/>
    <property type="match status" value="2"/>
</dbReference>
<dbReference type="InParanoid" id="I3EGT2"/>
<dbReference type="VEuPathDB" id="MicrosporidiaDB:NEQG_01119"/>
<evidence type="ECO:0000256" key="1">
    <source>
        <dbReference type="ARBA" id="ARBA00007953"/>
    </source>
</evidence>
<dbReference type="Proteomes" id="UP000002872">
    <property type="component" value="Unassembled WGS sequence"/>
</dbReference>
<name>I3EGT2_NEMP3</name>
<dbReference type="AlphaFoldDB" id="I3EGT2"/>
<organism evidence="5 6">
    <name type="scientific">Nematocida parisii (strain ERTm3)</name>
    <name type="common">Nematode killer fungus</name>
    <dbReference type="NCBI Taxonomy" id="935791"/>
    <lineage>
        <taxon>Eukaryota</taxon>
        <taxon>Fungi</taxon>
        <taxon>Fungi incertae sedis</taxon>
        <taxon>Microsporidia</taxon>
        <taxon>Nematocida</taxon>
    </lineage>
</organism>
<dbReference type="Gene3D" id="1.10.1510.30">
    <property type="match status" value="1"/>
</dbReference>
<dbReference type="InterPro" id="IPR011760">
    <property type="entry name" value="PsdUridine_synth_TruD_insert"/>
</dbReference>